<dbReference type="SUPFAM" id="SSF47413">
    <property type="entry name" value="lambda repressor-like DNA-binding domains"/>
    <property type="match status" value="1"/>
</dbReference>
<evidence type="ECO:0000256" key="1">
    <source>
        <dbReference type="ARBA" id="ARBA00023125"/>
    </source>
</evidence>
<reference evidence="3 4" key="1">
    <citation type="submission" date="2016-10" db="EMBL/GenBank/DDBJ databases">
        <authorList>
            <person name="de Groot N.N."/>
        </authorList>
    </citation>
    <scope>NUCLEOTIDE SEQUENCE [LARGE SCALE GENOMIC DNA]</scope>
    <source>
        <strain evidence="3 4">DSM 2698</strain>
    </source>
</reference>
<dbReference type="GO" id="GO:0003677">
    <property type="term" value="F:DNA binding"/>
    <property type="evidence" value="ECO:0007669"/>
    <property type="project" value="UniProtKB-KW"/>
</dbReference>
<keyword evidence="4" id="KW-1185">Reference proteome</keyword>
<dbReference type="Gene3D" id="1.10.260.40">
    <property type="entry name" value="lambda repressor-like DNA-binding domains"/>
    <property type="match status" value="1"/>
</dbReference>
<gene>
    <name evidence="3" type="ORF">SAMN03080610_03575</name>
</gene>
<evidence type="ECO:0000313" key="4">
    <source>
        <dbReference type="Proteomes" id="UP000199347"/>
    </source>
</evidence>
<dbReference type="PANTHER" id="PTHR36924">
    <property type="entry name" value="ANTITOXIN HIGA-1"/>
    <property type="match status" value="1"/>
</dbReference>
<proteinExistence type="predicted"/>
<dbReference type="AlphaFoldDB" id="A0A1G5P998"/>
<sequence>MNAETDISPAREADLNEISAQDVEDILADYRSADDVTPMHPGELYRIWVMERRNLKVVDVARIAGISREMLHRILRGDAPITARTALGLAEAANNEPEFWLRAQMIYDLWHERERRRAKSAACA</sequence>
<keyword evidence="1" id="KW-0238">DNA-binding</keyword>
<dbReference type="PANTHER" id="PTHR36924:SF1">
    <property type="entry name" value="ANTITOXIN HIGA-1"/>
    <property type="match status" value="1"/>
</dbReference>
<evidence type="ECO:0000313" key="3">
    <source>
        <dbReference type="EMBL" id="SCZ46143.1"/>
    </source>
</evidence>
<dbReference type="STRING" id="1120955.SAMN03080610_03575"/>
<dbReference type="CDD" id="cd00093">
    <property type="entry name" value="HTH_XRE"/>
    <property type="match status" value="1"/>
</dbReference>
<feature type="domain" description="HTH cro/C1-type" evidence="2">
    <location>
        <begin position="51"/>
        <end position="100"/>
    </location>
</feature>
<dbReference type="Proteomes" id="UP000199347">
    <property type="component" value="Unassembled WGS sequence"/>
</dbReference>
<dbReference type="RefSeq" id="WP_170130523.1">
    <property type="nucleotide sequence ID" value="NZ_FMVW01000012.1"/>
</dbReference>
<protein>
    <submittedName>
        <fullName evidence="3">Addiction module antidote protein, HigA family</fullName>
    </submittedName>
</protein>
<name>A0A1G5P998_AFIMA</name>
<dbReference type="NCBIfam" id="TIGR02607">
    <property type="entry name" value="antidote_HigA"/>
    <property type="match status" value="1"/>
</dbReference>
<organism evidence="3 4">
    <name type="scientific">Afifella marina DSM 2698</name>
    <dbReference type="NCBI Taxonomy" id="1120955"/>
    <lineage>
        <taxon>Bacteria</taxon>
        <taxon>Pseudomonadati</taxon>
        <taxon>Pseudomonadota</taxon>
        <taxon>Alphaproteobacteria</taxon>
        <taxon>Hyphomicrobiales</taxon>
        <taxon>Afifellaceae</taxon>
        <taxon>Afifella</taxon>
    </lineage>
</organism>
<accession>A0A1G5P998</accession>
<dbReference type="InterPro" id="IPR001387">
    <property type="entry name" value="Cro/C1-type_HTH"/>
</dbReference>
<evidence type="ECO:0000259" key="2">
    <source>
        <dbReference type="PROSITE" id="PS50943"/>
    </source>
</evidence>
<dbReference type="PROSITE" id="PS50943">
    <property type="entry name" value="HTH_CROC1"/>
    <property type="match status" value="1"/>
</dbReference>
<dbReference type="InterPro" id="IPR010982">
    <property type="entry name" value="Lambda_DNA-bd_dom_sf"/>
</dbReference>
<dbReference type="EMBL" id="FMVW01000012">
    <property type="protein sequence ID" value="SCZ46143.1"/>
    <property type="molecule type" value="Genomic_DNA"/>
</dbReference>
<dbReference type="Pfam" id="PF01381">
    <property type="entry name" value="HTH_3"/>
    <property type="match status" value="1"/>
</dbReference>
<dbReference type="InterPro" id="IPR013430">
    <property type="entry name" value="Toxin_antidote_HigA"/>
</dbReference>